<reference evidence="2" key="2">
    <citation type="submission" date="2020-06" db="EMBL/GenBank/DDBJ databases">
        <authorList>
            <person name="Sheffer M."/>
        </authorList>
    </citation>
    <scope>NUCLEOTIDE SEQUENCE</scope>
</reference>
<name>A0A8T0F3T4_ARGBR</name>
<dbReference type="AlphaFoldDB" id="A0A8T0F3T4"/>
<accession>A0A8T0F3T4</accession>
<protein>
    <submittedName>
        <fullName evidence="2">Uncharacterized protein</fullName>
    </submittedName>
</protein>
<evidence type="ECO:0000313" key="2">
    <source>
        <dbReference type="EMBL" id="KAF8784080.1"/>
    </source>
</evidence>
<organism evidence="2 3">
    <name type="scientific">Argiope bruennichi</name>
    <name type="common">Wasp spider</name>
    <name type="synonym">Aranea bruennichi</name>
    <dbReference type="NCBI Taxonomy" id="94029"/>
    <lineage>
        <taxon>Eukaryota</taxon>
        <taxon>Metazoa</taxon>
        <taxon>Ecdysozoa</taxon>
        <taxon>Arthropoda</taxon>
        <taxon>Chelicerata</taxon>
        <taxon>Arachnida</taxon>
        <taxon>Araneae</taxon>
        <taxon>Araneomorphae</taxon>
        <taxon>Entelegynae</taxon>
        <taxon>Araneoidea</taxon>
        <taxon>Araneidae</taxon>
        <taxon>Argiope</taxon>
    </lineage>
</organism>
<keyword evidence="3" id="KW-1185">Reference proteome</keyword>
<dbReference type="Proteomes" id="UP000807504">
    <property type="component" value="Unassembled WGS sequence"/>
</dbReference>
<sequence>MRPSRKKSSDRSGRLRGTVLGILPQSTSSKQTESSRHGFRWPTPFAAEQFHGCTSQQPDSTGSHPTATSSYWPRTHSGVNSPCQGDLLCIVDHRQRSRPKRHIARPLSRGGLRRCGSSRFRSPLPGNPCWFLFLRLFIICLKFSGSLVSDPEGRYKRILSKL</sequence>
<gene>
    <name evidence="2" type="ORF">HNY73_011690</name>
</gene>
<proteinExistence type="predicted"/>
<feature type="region of interest" description="Disordered" evidence="1">
    <location>
        <begin position="1"/>
        <end position="37"/>
    </location>
</feature>
<evidence type="ECO:0000313" key="3">
    <source>
        <dbReference type="Proteomes" id="UP000807504"/>
    </source>
</evidence>
<evidence type="ECO:0000256" key="1">
    <source>
        <dbReference type="SAM" id="MobiDB-lite"/>
    </source>
</evidence>
<reference evidence="2" key="1">
    <citation type="journal article" date="2020" name="bioRxiv">
        <title>Chromosome-level reference genome of the European wasp spider Argiope bruennichi: a resource for studies on range expansion and evolutionary adaptation.</title>
        <authorList>
            <person name="Sheffer M.M."/>
            <person name="Hoppe A."/>
            <person name="Krehenwinkel H."/>
            <person name="Uhl G."/>
            <person name="Kuss A.W."/>
            <person name="Jensen L."/>
            <person name="Jensen C."/>
            <person name="Gillespie R.G."/>
            <person name="Hoff K.J."/>
            <person name="Prost S."/>
        </authorList>
    </citation>
    <scope>NUCLEOTIDE SEQUENCE</scope>
</reference>
<dbReference type="EMBL" id="JABXBU010001091">
    <property type="protein sequence ID" value="KAF8784080.1"/>
    <property type="molecule type" value="Genomic_DNA"/>
</dbReference>
<comment type="caution">
    <text evidence="2">The sequence shown here is derived from an EMBL/GenBank/DDBJ whole genome shotgun (WGS) entry which is preliminary data.</text>
</comment>